<evidence type="ECO:0000313" key="1">
    <source>
        <dbReference type="EMBL" id="KAI5648589.1"/>
    </source>
</evidence>
<gene>
    <name evidence="1" type="ORF">M9H77_34594</name>
</gene>
<sequence>MASLLNSTRPSSSHRSERPPISSSSSYSTASATASTSSRSSGGVGVSSNEGQKQGQGQQNAYSVRSRGPFSSSSGSTTSAAASRRSVTPSSRTRSPSPSPSSHNNDQDHGRVRVAVRLRPRNAEDLSDADYPDCVDVQPELKKLKLRRNNWSAEYYRFDEVFADSASQKRIYEVVAKPVVESVLEGYNGTVMAYGQTGTGKTYTLGRIGKDDVSQRGIMVRALEDIITSTSPTLDSVEVSYLQLYMESIQDLLAPEKTNIPIVDDGRTGEVSVPGATLIKIQNLDHFLQLLEIGEANRHAANTKLNTESSRSHAILMVNVRRSVHEQDASDISLKDGDGRTERPGTQIPTIIRKSKLLLVDLAGSERLDKSGSEGHLVEEAKFINLSLTSLGKCINALAENSPHIPTRDSKLTRLLRDSFGGSARTSLIVTIGPSSRHHSETTSTILFGQRAMKIVNTVKLKEEFDYESLCRKLESQLDQLTAEVDKQQKLRDNCKNEMEKRLRESQNSFAEIEKSLVSRSELLEKENARLESAMKDLLKELNKQKEQNNLMHSEIARLEINLKNSKILEKENSRLELELKDVLKDLNWQKEKNDLMRDEVARLEMSLKSSKQQQLENSTYQKVLADTTQMYEKKIADLMRQTEADNARAESAEEHLNTMKEKLNDLQLSMQQLRLENNRYQKTLTETTEMYEIKIAGLTQQLKEEHCQLVDAEEQLDLARKVPNDQQSAVQIQQQQEIKELRSKLQEMHEVLDATVNQLQSLQTEYKDLQVEKEGLVDELHATRQAYMIEENRRRAAENELVTVKKVVPESEDGFEEKRSYTKESYPRGTSSFGHRSTIAKICEEVGLEKILSLLTSEDSDVQIQAVKVVANLAAEDSNQEKIVNEGGLDALLMLLQSSHNTTILRVASGAIANLAMNEMNQGVIASKGGARLLANTATKTDDPQTLRMVAGAIANLCGNEKLHIMLREDGAIKALIKMAGLGSVDVIAQVARGMANFAKCESRAILQGNRRGRSLLLEDNALTWLIANCNTVSSSSRRHIELALCHLAQNEYNAKDFVSGGGLKELVRISMESSREDIRNLAKKTLKLNPTFRAEFAAVE</sequence>
<proteinExistence type="predicted"/>
<protein>
    <submittedName>
        <fullName evidence="1">Uncharacterized protein</fullName>
    </submittedName>
</protein>
<dbReference type="EMBL" id="CM044708">
    <property type="protein sequence ID" value="KAI5648589.1"/>
    <property type="molecule type" value="Genomic_DNA"/>
</dbReference>
<name>A0ACB9ZLL7_CATRO</name>
<comment type="caution">
    <text evidence="1">The sequence shown here is derived from an EMBL/GenBank/DDBJ whole genome shotgun (WGS) entry which is preliminary data.</text>
</comment>
<reference evidence="2" key="1">
    <citation type="journal article" date="2023" name="Nat. Plants">
        <title>Single-cell RNA sequencing provides a high-resolution roadmap for understanding the multicellular compartmentation of specialized metabolism.</title>
        <authorList>
            <person name="Sun S."/>
            <person name="Shen X."/>
            <person name="Li Y."/>
            <person name="Li Y."/>
            <person name="Wang S."/>
            <person name="Li R."/>
            <person name="Zhang H."/>
            <person name="Shen G."/>
            <person name="Guo B."/>
            <person name="Wei J."/>
            <person name="Xu J."/>
            <person name="St-Pierre B."/>
            <person name="Chen S."/>
            <person name="Sun C."/>
        </authorList>
    </citation>
    <scope>NUCLEOTIDE SEQUENCE [LARGE SCALE GENOMIC DNA]</scope>
</reference>
<dbReference type="Proteomes" id="UP001060085">
    <property type="component" value="Linkage Group LG08"/>
</dbReference>
<evidence type="ECO:0000313" key="2">
    <source>
        <dbReference type="Proteomes" id="UP001060085"/>
    </source>
</evidence>
<accession>A0ACB9ZLL7</accession>
<keyword evidence="2" id="KW-1185">Reference proteome</keyword>
<organism evidence="1 2">
    <name type="scientific">Catharanthus roseus</name>
    <name type="common">Madagascar periwinkle</name>
    <name type="synonym">Vinca rosea</name>
    <dbReference type="NCBI Taxonomy" id="4058"/>
    <lineage>
        <taxon>Eukaryota</taxon>
        <taxon>Viridiplantae</taxon>
        <taxon>Streptophyta</taxon>
        <taxon>Embryophyta</taxon>
        <taxon>Tracheophyta</taxon>
        <taxon>Spermatophyta</taxon>
        <taxon>Magnoliopsida</taxon>
        <taxon>eudicotyledons</taxon>
        <taxon>Gunneridae</taxon>
        <taxon>Pentapetalae</taxon>
        <taxon>asterids</taxon>
        <taxon>lamiids</taxon>
        <taxon>Gentianales</taxon>
        <taxon>Apocynaceae</taxon>
        <taxon>Rauvolfioideae</taxon>
        <taxon>Vinceae</taxon>
        <taxon>Catharanthinae</taxon>
        <taxon>Catharanthus</taxon>
    </lineage>
</organism>